<dbReference type="AlphaFoldDB" id="A0AAD3NXA4"/>
<evidence type="ECO:0000313" key="1">
    <source>
        <dbReference type="EMBL" id="GLK63504.1"/>
    </source>
</evidence>
<name>A0AAD3NXA4_9RHOB</name>
<evidence type="ECO:0000313" key="2">
    <source>
        <dbReference type="Proteomes" id="UP001143349"/>
    </source>
</evidence>
<dbReference type="Proteomes" id="UP001143349">
    <property type="component" value="Unassembled WGS sequence"/>
</dbReference>
<accession>A0AAD3NXA4</accession>
<reference evidence="1" key="2">
    <citation type="submission" date="2023-01" db="EMBL/GenBank/DDBJ databases">
        <authorList>
            <person name="Sun Q."/>
            <person name="Evtushenko L."/>
        </authorList>
    </citation>
    <scope>NUCLEOTIDE SEQUENCE</scope>
    <source>
        <strain evidence="1">VKM B-2222</strain>
    </source>
</reference>
<reference evidence="1" key="1">
    <citation type="journal article" date="2014" name="Int. J. Syst. Evol. Microbiol.">
        <title>Complete genome sequence of Corynebacterium casei LMG S-19264T (=DSM 44701T), isolated from a smear-ripened cheese.</title>
        <authorList>
            <consortium name="US DOE Joint Genome Institute (JGI-PGF)"/>
            <person name="Walter F."/>
            <person name="Albersmeier A."/>
            <person name="Kalinowski J."/>
            <person name="Ruckert C."/>
        </authorList>
    </citation>
    <scope>NUCLEOTIDE SEQUENCE</scope>
    <source>
        <strain evidence="1">VKM B-2222</strain>
    </source>
</reference>
<gene>
    <name evidence="1" type="ORF">GCM10017635_09740</name>
</gene>
<comment type="caution">
    <text evidence="1">The sequence shown here is derived from an EMBL/GenBank/DDBJ whole genome shotgun (WGS) entry which is preliminary data.</text>
</comment>
<dbReference type="EMBL" id="BSFH01000017">
    <property type="protein sequence ID" value="GLK63504.1"/>
    <property type="molecule type" value="Genomic_DNA"/>
</dbReference>
<dbReference type="RefSeq" id="WP_271179331.1">
    <property type="nucleotide sequence ID" value="NZ_BSFH01000017.1"/>
</dbReference>
<protein>
    <submittedName>
        <fullName evidence="1">Uncharacterized protein</fullName>
    </submittedName>
</protein>
<sequence>MLHHTFPHGRVEMDGLSVDLTNLSPEDALLALDRADDKAFDIWKDMCSQISEARDRIQNTGSIFGNAKAIALASREDNPKVCNRCLGKGGVLVSHPDTGCDVWNDCPQCYGTRRAGPVILP</sequence>
<keyword evidence="2" id="KW-1185">Reference proteome</keyword>
<organism evidence="1 2">
    <name type="scientific">Paracoccus kondratievae</name>
    <dbReference type="NCBI Taxonomy" id="135740"/>
    <lineage>
        <taxon>Bacteria</taxon>
        <taxon>Pseudomonadati</taxon>
        <taxon>Pseudomonadota</taxon>
        <taxon>Alphaproteobacteria</taxon>
        <taxon>Rhodobacterales</taxon>
        <taxon>Paracoccaceae</taxon>
        <taxon>Paracoccus</taxon>
    </lineage>
</organism>
<proteinExistence type="predicted"/>